<sequence length="86" mass="9382">SPKAKDLDLNLIESRSVGELKALVVEQLALAGGNALQQLSQNLDHNSQEEIALGVRLPKGELSVCKGKNHRAEAPRKRLGKATRRF</sequence>
<evidence type="ECO:0000313" key="1">
    <source>
        <dbReference type="EMBL" id="KAK7492942.1"/>
    </source>
</evidence>
<dbReference type="Proteomes" id="UP001519460">
    <property type="component" value="Unassembled WGS sequence"/>
</dbReference>
<gene>
    <name evidence="1" type="ORF">BaRGS_00015889</name>
</gene>
<organism evidence="1 2">
    <name type="scientific">Batillaria attramentaria</name>
    <dbReference type="NCBI Taxonomy" id="370345"/>
    <lineage>
        <taxon>Eukaryota</taxon>
        <taxon>Metazoa</taxon>
        <taxon>Spiralia</taxon>
        <taxon>Lophotrochozoa</taxon>
        <taxon>Mollusca</taxon>
        <taxon>Gastropoda</taxon>
        <taxon>Caenogastropoda</taxon>
        <taxon>Sorbeoconcha</taxon>
        <taxon>Cerithioidea</taxon>
        <taxon>Batillariidae</taxon>
        <taxon>Batillaria</taxon>
    </lineage>
</organism>
<dbReference type="EMBL" id="JACVVK020000098">
    <property type="protein sequence ID" value="KAK7492942.1"/>
    <property type="molecule type" value="Genomic_DNA"/>
</dbReference>
<proteinExistence type="predicted"/>
<accession>A0ABD0L1K0</accession>
<dbReference type="AlphaFoldDB" id="A0ABD0L1K0"/>
<keyword evidence="2" id="KW-1185">Reference proteome</keyword>
<comment type="caution">
    <text evidence="1">The sequence shown here is derived from an EMBL/GenBank/DDBJ whole genome shotgun (WGS) entry which is preliminary data.</text>
</comment>
<reference evidence="1 2" key="1">
    <citation type="journal article" date="2023" name="Sci. Data">
        <title>Genome assembly of the Korean intertidal mud-creeper Batillaria attramentaria.</title>
        <authorList>
            <person name="Patra A.K."/>
            <person name="Ho P.T."/>
            <person name="Jun S."/>
            <person name="Lee S.J."/>
            <person name="Kim Y."/>
            <person name="Won Y.J."/>
        </authorList>
    </citation>
    <scope>NUCLEOTIDE SEQUENCE [LARGE SCALE GENOMIC DNA]</scope>
    <source>
        <strain evidence="1">Wonlab-2016</strain>
    </source>
</reference>
<name>A0ABD0L1K0_9CAEN</name>
<evidence type="ECO:0000313" key="2">
    <source>
        <dbReference type="Proteomes" id="UP001519460"/>
    </source>
</evidence>
<protein>
    <submittedName>
        <fullName evidence="1">Uncharacterized protein</fullName>
    </submittedName>
</protein>
<feature type="non-terminal residue" evidence="1">
    <location>
        <position position="1"/>
    </location>
</feature>